<dbReference type="SMART" id="SM00345">
    <property type="entry name" value="HTH_GNTR"/>
    <property type="match status" value="1"/>
</dbReference>
<dbReference type="CDD" id="cd07377">
    <property type="entry name" value="WHTH_GntR"/>
    <property type="match status" value="1"/>
</dbReference>
<dbReference type="PANTHER" id="PTHR43537">
    <property type="entry name" value="TRANSCRIPTIONAL REGULATOR, GNTR FAMILY"/>
    <property type="match status" value="1"/>
</dbReference>
<sequence>MRNADTEADATGTKPETIAARIRAAILEHRLPPGAKLTEAQLCEVFSVKRGPIRQALSLLASDHLVDLEPNRGAFVASPSLQEVHEVFEMRRIIELAVVERICSAQHGNRRLKSIGETIRRERRAFEGRDYPAWIRLSGEFHTELAALTGNTVLCDCLNGLVARSTLISALYESPGRSPCSFDDHEAIIEALEAGQAQEAAALMTRHLQGVELKMLDRPAGASVDLQDVFGTRAATTAGR</sequence>
<keyword evidence="2" id="KW-0238">DNA-binding</keyword>
<feature type="domain" description="HTH gntR-type" evidence="4">
    <location>
        <begin position="12"/>
        <end position="79"/>
    </location>
</feature>
<name>A0A4P7CTY9_9BURK</name>
<proteinExistence type="predicted"/>
<dbReference type="EMBL" id="CP038148">
    <property type="protein sequence ID" value="QBQ97691.1"/>
    <property type="molecule type" value="Genomic_DNA"/>
</dbReference>
<evidence type="ECO:0000313" key="6">
    <source>
        <dbReference type="Proteomes" id="UP000295727"/>
    </source>
</evidence>
<evidence type="ECO:0000256" key="1">
    <source>
        <dbReference type="ARBA" id="ARBA00023015"/>
    </source>
</evidence>
<keyword evidence="1" id="KW-0805">Transcription regulation</keyword>
<dbReference type="SUPFAM" id="SSF46785">
    <property type="entry name" value="Winged helix' DNA-binding domain"/>
    <property type="match status" value="1"/>
</dbReference>
<evidence type="ECO:0000313" key="5">
    <source>
        <dbReference type="EMBL" id="QBQ97691.1"/>
    </source>
</evidence>
<reference evidence="5 6" key="1">
    <citation type="submission" date="2019-03" db="EMBL/GenBank/DDBJ databases">
        <title>Paraburkholderia sp. 7MH5, isolated from subtropical forest soil.</title>
        <authorList>
            <person name="Gao Z.-H."/>
            <person name="Qiu L.-H."/>
        </authorList>
    </citation>
    <scope>NUCLEOTIDE SEQUENCE [LARGE SCALE GENOMIC DNA]</scope>
    <source>
        <strain evidence="5 6">7MH5</strain>
    </source>
</reference>
<dbReference type="PROSITE" id="PS50949">
    <property type="entry name" value="HTH_GNTR"/>
    <property type="match status" value="1"/>
</dbReference>
<dbReference type="Pfam" id="PF07729">
    <property type="entry name" value="FCD"/>
    <property type="match status" value="1"/>
</dbReference>
<keyword evidence="6" id="KW-1185">Reference proteome</keyword>
<protein>
    <submittedName>
        <fullName evidence="5">GntR family transcriptional regulator</fullName>
    </submittedName>
</protein>
<dbReference type="Gene3D" id="1.20.120.530">
    <property type="entry name" value="GntR ligand-binding domain-like"/>
    <property type="match status" value="1"/>
</dbReference>
<organism evidence="5 6">
    <name type="scientific">Paraburkholderia pallida</name>
    <dbReference type="NCBI Taxonomy" id="2547399"/>
    <lineage>
        <taxon>Bacteria</taxon>
        <taxon>Pseudomonadati</taxon>
        <taxon>Pseudomonadota</taxon>
        <taxon>Betaproteobacteria</taxon>
        <taxon>Burkholderiales</taxon>
        <taxon>Burkholderiaceae</taxon>
        <taxon>Paraburkholderia</taxon>
    </lineage>
</organism>
<dbReference type="InterPro" id="IPR008920">
    <property type="entry name" value="TF_FadR/GntR_C"/>
</dbReference>
<dbReference type="AlphaFoldDB" id="A0A4P7CTY9"/>
<dbReference type="GO" id="GO:0003677">
    <property type="term" value="F:DNA binding"/>
    <property type="evidence" value="ECO:0007669"/>
    <property type="project" value="UniProtKB-KW"/>
</dbReference>
<dbReference type="RefSeq" id="WP_134748870.1">
    <property type="nucleotide sequence ID" value="NZ_CP038148.1"/>
</dbReference>
<dbReference type="InterPro" id="IPR036390">
    <property type="entry name" value="WH_DNA-bd_sf"/>
</dbReference>
<dbReference type="Gene3D" id="1.10.10.10">
    <property type="entry name" value="Winged helix-like DNA-binding domain superfamily/Winged helix DNA-binding domain"/>
    <property type="match status" value="1"/>
</dbReference>
<gene>
    <name evidence="5" type="ORF">E1956_11225</name>
</gene>
<dbReference type="InterPro" id="IPR011711">
    <property type="entry name" value="GntR_C"/>
</dbReference>
<evidence type="ECO:0000256" key="2">
    <source>
        <dbReference type="ARBA" id="ARBA00023125"/>
    </source>
</evidence>
<dbReference type="Proteomes" id="UP000295727">
    <property type="component" value="Chromosome 1"/>
</dbReference>
<dbReference type="PANTHER" id="PTHR43537:SF53">
    <property type="entry name" value="HTH-TYPE TRANSCRIPTIONAL REPRESSOR NANR"/>
    <property type="match status" value="1"/>
</dbReference>
<keyword evidence="3" id="KW-0804">Transcription</keyword>
<dbReference type="SMART" id="SM00895">
    <property type="entry name" value="FCD"/>
    <property type="match status" value="1"/>
</dbReference>
<dbReference type="KEGG" id="ppai:E1956_11225"/>
<dbReference type="GO" id="GO:0003700">
    <property type="term" value="F:DNA-binding transcription factor activity"/>
    <property type="evidence" value="ECO:0007669"/>
    <property type="project" value="InterPro"/>
</dbReference>
<dbReference type="OrthoDB" id="5243844at2"/>
<evidence type="ECO:0000259" key="4">
    <source>
        <dbReference type="PROSITE" id="PS50949"/>
    </source>
</evidence>
<dbReference type="SUPFAM" id="SSF48008">
    <property type="entry name" value="GntR ligand-binding domain-like"/>
    <property type="match status" value="1"/>
</dbReference>
<evidence type="ECO:0000256" key="3">
    <source>
        <dbReference type="ARBA" id="ARBA00023163"/>
    </source>
</evidence>
<accession>A0A4P7CTY9</accession>
<dbReference type="Pfam" id="PF00392">
    <property type="entry name" value="GntR"/>
    <property type="match status" value="1"/>
</dbReference>
<dbReference type="InterPro" id="IPR036388">
    <property type="entry name" value="WH-like_DNA-bd_sf"/>
</dbReference>
<dbReference type="InterPro" id="IPR000524">
    <property type="entry name" value="Tscrpt_reg_HTH_GntR"/>
</dbReference>